<reference evidence="2" key="1">
    <citation type="journal article" date="2020" name="Arch. Virol.">
        <title>Complete genome sequence and analysis of a novel lymphocystivirus detected in whitemouth croaker (Micropogonias furnieri): lymphocystis disease virus 4.</title>
        <authorList>
            <person name="Doszpoly A."/>
            <person name="Kajan G.L."/>
            <person name="Puentes R."/>
            <person name="Perretta A."/>
        </authorList>
    </citation>
    <scope>NUCLEOTIDE SEQUENCE</scope>
    <source>
        <strain evidence="2">LCDV-WC</strain>
    </source>
</reference>
<keyword evidence="1" id="KW-0812">Transmembrane</keyword>
<accession>A0A6B9XJW3</accession>
<dbReference type="EMBL" id="MN803438">
    <property type="protein sequence ID" value="QHR78485.1"/>
    <property type="molecule type" value="Genomic_DNA"/>
</dbReference>
<dbReference type="GeneID" id="65103337"/>
<name>A0A6B9XJW3_9VIRU</name>
<keyword evidence="1" id="KW-1133">Transmembrane helix</keyword>
<keyword evidence="1" id="KW-0472">Membrane</keyword>
<dbReference type="Proteomes" id="UP000678193">
    <property type="component" value="Segment"/>
</dbReference>
<dbReference type="InterPro" id="IPR036116">
    <property type="entry name" value="FN3_sf"/>
</dbReference>
<dbReference type="RefSeq" id="YP_010088004.1">
    <property type="nucleotide sequence ID" value="NC_055603.1"/>
</dbReference>
<protein>
    <submittedName>
        <fullName evidence="2">Uncharacterized protein</fullName>
    </submittedName>
</protein>
<sequence length="307" mass="35034">MTKIIYILLIIYSTLITVETLDLFKLNSFEWQIKYSVDDHNCTFVYTTKEGQLINPFVIVLYSDENNIEVKKICHNKTEFIFLNIQHSQLVDSIGCFISTGENGYCVWSVVKDVKDVVFSYAFDLNFTIAHCSNYLTDFECNVKASISQDINILVTGTLNGKSVSTLLKTSFKARPPPINLIVTNNATAFDLKWIPPNLKNLKDWIFIISYTECNNRKTETVPSKTSIAINRISCCRYCFMIMAETMGDDRTAWSKENCFNPEIETLTVIGFLIAALALVISGILSYFLLRKNKRPENNRNSCESVF</sequence>
<evidence type="ECO:0000313" key="3">
    <source>
        <dbReference type="Proteomes" id="UP000678193"/>
    </source>
</evidence>
<dbReference type="KEGG" id="vg:65103337"/>
<keyword evidence="3" id="KW-1185">Reference proteome</keyword>
<evidence type="ECO:0000256" key="1">
    <source>
        <dbReference type="SAM" id="Phobius"/>
    </source>
</evidence>
<organism evidence="2 3">
    <name type="scientific">Lymphocystis disease virus 4</name>
    <dbReference type="NCBI Taxonomy" id="2704413"/>
    <lineage>
        <taxon>Viruses</taxon>
        <taxon>Varidnaviria</taxon>
        <taxon>Bamfordvirae</taxon>
        <taxon>Nucleocytoviricota</taxon>
        <taxon>Megaviricetes</taxon>
        <taxon>Pimascovirales</taxon>
        <taxon>Pimascovirales incertae sedis</taxon>
        <taxon>Iridoviridae</taxon>
        <taxon>Alphairidovirinae</taxon>
        <taxon>Lymphocystivirus</taxon>
        <taxon>Lymphocystivirus micropogonias1</taxon>
    </lineage>
</organism>
<evidence type="ECO:0000313" key="2">
    <source>
        <dbReference type="EMBL" id="QHR78485.1"/>
    </source>
</evidence>
<feature type="transmembrane region" description="Helical" evidence="1">
    <location>
        <begin position="267"/>
        <end position="290"/>
    </location>
</feature>
<dbReference type="SUPFAM" id="SSF49265">
    <property type="entry name" value="Fibronectin type III"/>
    <property type="match status" value="1"/>
</dbReference>
<proteinExistence type="predicted"/>